<name>A0A2P2CGD4_9ZZZZ</name>
<sequence>MTAQRTTLASLRRPLPLQTTQGTLALDLTPRLEPPRLAPPSATADGSGAPAPGGDVVGIDIVARRQLEGWARRYAQAVVEIVNGDRPASQLVRWTSPRVHEELARRAQIVARAGVHQAGQGRGRRPVVRPAVVNVRSCFISPAVAEVSVHVRYGQRSRAVAARFEHRDQKWICTALEFA</sequence>
<evidence type="ECO:0000256" key="1">
    <source>
        <dbReference type="SAM" id="MobiDB-lite"/>
    </source>
</evidence>
<dbReference type="EMBL" id="CZKA01000085">
    <property type="protein sequence ID" value="CUR60977.1"/>
    <property type="molecule type" value="Genomic_DNA"/>
</dbReference>
<accession>A0A2P2CGD4</accession>
<feature type="compositionally biased region" description="Low complexity" evidence="1">
    <location>
        <begin position="39"/>
        <end position="51"/>
    </location>
</feature>
<gene>
    <name evidence="2" type="ORF">NOCA290083</name>
</gene>
<evidence type="ECO:0000313" key="2">
    <source>
        <dbReference type="EMBL" id="CUR60977.1"/>
    </source>
</evidence>
<dbReference type="InterPro" id="IPR045596">
    <property type="entry name" value="DUF6459"/>
</dbReference>
<protein>
    <submittedName>
        <fullName evidence="2">Uncharacterized protein</fullName>
    </submittedName>
</protein>
<proteinExistence type="predicted"/>
<organism evidence="2">
    <name type="scientific">metagenome</name>
    <dbReference type="NCBI Taxonomy" id="256318"/>
    <lineage>
        <taxon>unclassified sequences</taxon>
        <taxon>metagenomes</taxon>
    </lineage>
</organism>
<dbReference type="AlphaFoldDB" id="A0A2P2CGD4"/>
<feature type="region of interest" description="Disordered" evidence="1">
    <location>
        <begin position="1"/>
        <end position="51"/>
    </location>
</feature>
<reference evidence="2" key="1">
    <citation type="submission" date="2015-08" db="EMBL/GenBank/DDBJ databases">
        <authorList>
            <person name="Babu N.S."/>
            <person name="Beckwith C.J."/>
            <person name="Beseler K.G."/>
            <person name="Brison A."/>
            <person name="Carone J.V."/>
            <person name="Caskin T.P."/>
            <person name="Diamond M."/>
            <person name="Durham M.E."/>
            <person name="Foxe J.M."/>
            <person name="Go M."/>
            <person name="Henderson B.A."/>
            <person name="Jones I.B."/>
            <person name="McGettigan J.A."/>
            <person name="Micheletti S.J."/>
            <person name="Nasrallah M.E."/>
            <person name="Ortiz D."/>
            <person name="Piller C.R."/>
            <person name="Privatt S.R."/>
            <person name="Schneider S.L."/>
            <person name="Sharp S."/>
            <person name="Smith T.C."/>
            <person name="Stanton J.D."/>
            <person name="Ullery H.E."/>
            <person name="Wilson R.J."/>
            <person name="Serrano M.G."/>
            <person name="Buck G."/>
            <person name="Lee V."/>
            <person name="Wang Y."/>
            <person name="Carvalho R."/>
            <person name="Voegtly L."/>
            <person name="Shi R."/>
            <person name="Duckworth R."/>
            <person name="Johnson A."/>
            <person name="Loviza R."/>
            <person name="Walstead R."/>
            <person name="Shah Z."/>
            <person name="Kiflezghi M."/>
            <person name="Wade K."/>
            <person name="Ball S.L."/>
            <person name="Bradley K.W."/>
            <person name="Asai D.J."/>
            <person name="Bowman C.A."/>
            <person name="Russell D.A."/>
            <person name="Pope W.H."/>
            <person name="Jacobs-Sera D."/>
            <person name="Hendrix R.W."/>
            <person name="Hatfull G.F."/>
        </authorList>
    </citation>
    <scope>NUCLEOTIDE SEQUENCE</scope>
</reference>
<dbReference type="Pfam" id="PF20060">
    <property type="entry name" value="DUF6459"/>
    <property type="match status" value="1"/>
</dbReference>